<name>A0A4D6WSL5_9FLOR</name>
<dbReference type="GO" id="GO:0015979">
    <property type="term" value="P:photosynthesis"/>
    <property type="evidence" value="ECO:0007669"/>
    <property type="project" value="UniProtKB-KW"/>
</dbReference>
<sequence>MVTKGSKVKILRKESYWYKDVGTVVRVDKDIKYPVLVRFTKTTYNGANSNNFSQIELLSLT</sequence>
<organism evidence="7">
    <name type="scientific">Cryptopleura ramosa</name>
    <dbReference type="NCBI Taxonomy" id="131094"/>
    <lineage>
        <taxon>Eukaryota</taxon>
        <taxon>Rhodophyta</taxon>
        <taxon>Florideophyceae</taxon>
        <taxon>Rhodymeniophycidae</taxon>
        <taxon>Ceramiales</taxon>
        <taxon>Delesseriaceae</taxon>
        <taxon>Cryptopleura</taxon>
    </lineage>
</organism>
<accession>A0A4D6WSL5</accession>
<reference evidence="7" key="1">
    <citation type="journal article" date="2019" name="Mol. Phylogenet. Evol.">
        <title>Morphological evolution and classification of the red algal order Ceramiales inferred using plastid phylogenomics.</title>
        <authorList>
            <person name="Diaz-Tapia P."/>
            <person name="Pasella M.M."/>
            <person name="Verbruggen H."/>
            <person name="Maggs C.A."/>
        </authorList>
    </citation>
    <scope>NUCLEOTIDE SEQUENCE</scope>
    <source>
        <strain evidence="7">PD2928_6</strain>
    </source>
</reference>
<evidence type="ECO:0000256" key="6">
    <source>
        <dbReference type="ARBA" id="ARBA00023136"/>
    </source>
</evidence>
<dbReference type="Pfam" id="PF02427">
    <property type="entry name" value="PSI_PsaE"/>
    <property type="match status" value="1"/>
</dbReference>
<dbReference type="EMBL" id="MK814638">
    <property type="protein sequence ID" value="QCI05731.1"/>
    <property type="molecule type" value="Genomic_DNA"/>
</dbReference>
<comment type="similarity">
    <text evidence="3">Belongs to the PsaE family.</text>
</comment>
<dbReference type="Gene3D" id="2.30.30.50">
    <property type="match status" value="1"/>
</dbReference>
<evidence type="ECO:0000256" key="4">
    <source>
        <dbReference type="ARBA" id="ARBA00022531"/>
    </source>
</evidence>
<keyword evidence="6" id="KW-0472">Membrane</keyword>
<dbReference type="GO" id="GO:0009538">
    <property type="term" value="C:photosystem I reaction center"/>
    <property type="evidence" value="ECO:0007669"/>
    <property type="project" value="InterPro"/>
</dbReference>
<proteinExistence type="inferred from homology"/>
<keyword evidence="5" id="KW-0603">Photosystem I</keyword>
<dbReference type="InterPro" id="IPR008990">
    <property type="entry name" value="Elect_transpt_acc-like_dom_sf"/>
</dbReference>
<evidence type="ECO:0000256" key="5">
    <source>
        <dbReference type="ARBA" id="ARBA00022836"/>
    </source>
</evidence>
<evidence type="ECO:0000256" key="3">
    <source>
        <dbReference type="ARBA" id="ARBA00007501"/>
    </source>
</evidence>
<reference evidence="7" key="2">
    <citation type="submission" date="2019-04" db="EMBL/GenBank/DDBJ databases">
        <authorList>
            <person name="Pasella M."/>
        </authorList>
    </citation>
    <scope>NUCLEOTIDE SEQUENCE</scope>
    <source>
        <strain evidence="7">PD2928_6</strain>
    </source>
</reference>
<dbReference type="InterPro" id="IPR003375">
    <property type="entry name" value="PSI_PsaE"/>
</dbReference>
<geneLocation type="plastid" evidence="7"/>
<evidence type="ECO:0000256" key="2">
    <source>
        <dbReference type="ARBA" id="ARBA00004170"/>
    </source>
</evidence>
<gene>
    <name evidence="7" type="primary">psaE</name>
</gene>
<keyword evidence="4" id="KW-0602">Photosynthesis</keyword>
<dbReference type="AlphaFoldDB" id="A0A4D6WSL5"/>
<dbReference type="PANTHER" id="PTHR34549">
    <property type="entry name" value="PHOTOSYSTEM I REACTION CENTER SUBUNIT IV A, CHLOROPLASTIC-RELATED"/>
    <property type="match status" value="1"/>
</dbReference>
<comment type="function">
    <text evidence="1">Stabilizes the interaction between PsaC and the PSI core, assists the docking of the ferredoxin to PSI and interacts with ferredoxin-NADP oxidoreductase.</text>
</comment>
<dbReference type="PANTHER" id="PTHR34549:SF2">
    <property type="entry name" value="PHOTOSYSTEM I SUBUNIT IV"/>
    <property type="match status" value="1"/>
</dbReference>
<dbReference type="SUPFAM" id="SSF50090">
    <property type="entry name" value="Electron transport accessory proteins"/>
    <property type="match status" value="1"/>
</dbReference>
<protein>
    <submittedName>
        <fullName evidence="7">Photosystem I reaction center subunit IV</fullName>
    </submittedName>
</protein>
<keyword evidence="7" id="KW-0934">Plastid</keyword>
<comment type="subcellular location">
    <subcellularLocation>
        <location evidence="2">Membrane</location>
        <topology evidence="2">Peripheral membrane protein</topology>
    </subcellularLocation>
</comment>
<evidence type="ECO:0000256" key="1">
    <source>
        <dbReference type="ARBA" id="ARBA00001993"/>
    </source>
</evidence>
<evidence type="ECO:0000313" key="7">
    <source>
        <dbReference type="EMBL" id="QCI05731.1"/>
    </source>
</evidence>